<dbReference type="SUPFAM" id="SSF54695">
    <property type="entry name" value="POZ domain"/>
    <property type="match status" value="1"/>
</dbReference>
<dbReference type="InterPro" id="IPR003131">
    <property type="entry name" value="T1-type_BTB"/>
</dbReference>
<dbReference type="InterPro" id="IPR000210">
    <property type="entry name" value="BTB/POZ_dom"/>
</dbReference>
<dbReference type="PANTHER" id="PTHR14499:SF145">
    <property type="entry name" value="POTASSIUM CHANNEL REGULATORY PROTEIN-LIKE"/>
    <property type="match status" value="1"/>
</dbReference>
<keyword evidence="3" id="KW-1185">Reference proteome</keyword>
<accession>A0ABP0FHY3</accession>
<comment type="caution">
    <text evidence="2">The sequence shown here is derived from an EMBL/GenBank/DDBJ whole genome shotgun (WGS) entry which is preliminary data.</text>
</comment>
<evidence type="ECO:0000259" key="1">
    <source>
        <dbReference type="SMART" id="SM00225"/>
    </source>
</evidence>
<gene>
    <name evidence="2" type="ORF">CVLEPA_LOCUS9524</name>
</gene>
<evidence type="ECO:0000313" key="2">
    <source>
        <dbReference type="EMBL" id="CAK8679274.1"/>
    </source>
</evidence>
<reference evidence="2 3" key="1">
    <citation type="submission" date="2024-02" db="EMBL/GenBank/DDBJ databases">
        <authorList>
            <person name="Daric V."/>
            <person name="Darras S."/>
        </authorList>
    </citation>
    <scope>NUCLEOTIDE SEQUENCE [LARGE SCALE GENOMIC DNA]</scope>
</reference>
<dbReference type="SMART" id="SM00225">
    <property type="entry name" value="BTB"/>
    <property type="match status" value="1"/>
</dbReference>
<organism evidence="2 3">
    <name type="scientific">Clavelina lepadiformis</name>
    <name type="common">Light-bulb sea squirt</name>
    <name type="synonym">Ascidia lepadiformis</name>
    <dbReference type="NCBI Taxonomy" id="159417"/>
    <lineage>
        <taxon>Eukaryota</taxon>
        <taxon>Metazoa</taxon>
        <taxon>Chordata</taxon>
        <taxon>Tunicata</taxon>
        <taxon>Ascidiacea</taxon>
        <taxon>Aplousobranchia</taxon>
        <taxon>Clavelinidae</taxon>
        <taxon>Clavelina</taxon>
    </lineage>
</organism>
<dbReference type="InterPro" id="IPR057890">
    <property type="entry name" value="KCTD7/14_C"/>
</dbReference>
<proteinExistence type="predicted"/>
<dbReference type="EMBL" id="CAWYQH010000057">
    <property type="protein sequence ID" value="CAK8679274.1"/>
    <property type="molecule type" value="Genomic_DNA"/>
</dbReference>
<dbReference type="InterPro" id="IPR011333">
    <property type="entry name" value="SKP1/BTB/POZ_sf"/>
</dbReference>
<dbReference type="Pfam" id="PF25611">
    <property type="entry name" value="KCTD_C"/>
    <property type="match status" value="1"/>
</dbReference>
<protein>
    <recommendedName>
        <fullName evidence="1">BTB domain-containing protein</fullName>
    </recommendedName>
</protein>
<evidence type="ECO:0000313" key="3">
    <source>
        <dbReference type="Proteomes" id="UP001642483"/>
    </source>
</evidence>
<sequence length="264" mass="30626">MEPSASEPIIQLEDNSEAAVSHIEIPEVVELNVGGSYFTTSLSTLRKYPNSMLAVMFSGRHNLLTDKDGRYFIDRDGRLFEFVLNFLRQGELPPSSESLKVYQEAQFYNIDEMCEELELFRPVAGEKLRKDFLTRVANYEDNLYMLMKNAQQTAFAHPTRICRLTVCVYKEENPSIPHNIINSEPVAGEWRPYKTQITHTCDVNVSFGPWNASMDVYDLIDCIKHDLALKGYQVDHKCIGVCDQHITGQYYCKRPIYEFRIKWW</sequence>
<dbReference type="Gene3D" id="3.30.710.10">
    <property type="entry name" value="Potassium Channel Kv1.1, Chain A"/>
    <property type="match status" value="1"/>
</dbReference>
<feature type="domain" description="BTB" evidence="1">
    <location>
        <begin position="27"/>
        <end position="125"/>
    </location>
</feature>
<dbReference type="Proteomes" id="UP001642483">
    <property type="component" value="Unassembled WGS sequence"/>
</dbReference>
<dbReference type="Pfam" id="PF02214">
    <property type="entry name" value="BTB_2"/>
    <property type="match status" value="1"/>
</dbReference>
<dbReference type="PANTHER" id="PTHR14499">
    <property type="entry name" value="POTASSIUM CHANNEL TETRAMERIZATION DOMAIN-CONTAINING"/>
    <property type="match status" value="1"/>
</dbReference>
<name>A0ABP0FHY3_CLALP</name>